<feature type="domain" description="Ferric oxidoreductase" evidence="8">
    <location>
        <begin position="53"/>
        <end position="163"/>
    </location>
</feature>
<dbReference type="Pfam" id="PF01794">
    <property type="entry name" value="Ferric_reduct"/>
    <property type="match status" value="1"/>
</dbReference>
<reference evidence="9 10" key="1">
    <citation type="submission" date="2016-11" db="EMBL/GenBank/DDBJ databases">
        <title>Complete genome sequence of Sulfitobacter sp. AM1-D1, a toxic bacteria associated with marine dinoflagellate Alexandrium minutum in East China Sea.</title>
        <authorList>
            <person name="Yang Q."/>
            <person name="Zhang X."/>
            <person name="Tian X."/>
        </authorList>
    </citation>
    <scope>NUCLEOTIDE SEQUENCE [LARGE SCALE GENOMIC DNA]</scope>
    <source>
        <strain evidence="9 10">AM1-D1</strain>
    </source>
</reference>
<evidence type="ECO:0000313" key="9">
    <source>
        <dbReference type="EMBL" id="APE44761.1"/>
    </source>
</evidence>
<feature type="transmembrane region" description="Helical" evidence="7">
    <location>
        <begin position="155"/>
        <end position="172"/>
    </location>
</feature>
<keyword evidence="10" id="KW-1185">Reference proteome</keyword>
<keyword evidence="7" id="KW-0249">Electron transport</keyword>
<name>A0A1J0WK97_9RHOB</name>
<feature type="transmembrane region" description="Helical" evidence="7">
    <location>
        <begin position="114"/>
        <end position="135"/>
    </location>
</feature>
<evidence type="ECO:0000259" key="8">
    <source>
        <dbReference type="Pfam" id="PF01794"/>
    </source>
</evidence>
<feature type="transmembrane region" description="Helical" evidence="7">
    <location>
        <begin position="178"/>
        <end position="197"/>
    </location>
</feature>
<dbReference type="InterPro" id="IPR022837">
    <property type="entry name" value="MsrQ-like"/>
</dbReference>
<evidence type="ECO:0000256" key="5">
    <source>
        <dbReference type="ARBA" id="ARBA00023004"/>
    </source>
</evidence>
<keyword evidence="5 7" id="KW-0408">Iron</keyword>
<dbReference type="GO" id="GO:0020037">
    <property type="term" value="F:heme binding"/>
    <property type="evidence" value="ECO:0007669"/>
    <property type="project" value="UniProtKB-UniRule"/>
</dbReference>
<comment type="similarity">
    <text evidence="7">Belongs to the MsrQ family.</text>
</comment>
<keyword evidence="7" id="KW-0285">Flavoprotein</keyword>
<evidence type="ECO:0000256" key="4">
    <source>
        <dbReference type="ARBA" id="ARBA00022989"/>
    </source>
</evidence>
<dbReference type="GO" id="GO:0010181">
    <property type="term" value="F:FMN binding"/>
    <property type="evidence" value="ECO:0007669"/>
    <property type="project" value="UniProtKB-UniRule"/>
</dbReference>
<evidence type="ECO:0000256" key="1">
    <source>
        <dbReference type="ARBA" id="ARBA00004141"/>
    </source>
</evidence>
<comment type="cofactor">
    <cofactor evidence="7">
        <name>FMN</name>
        <dbReference type="ChEBI" id="CHEBI:58210"/>
    </cofactor>
    <text evidence="7">Binds 1 FMN per subunit.</text>
</comment>
<dbReference type="HAMAP" id="MF_01207">
    <property type="entry name" value="MsrQ"/>
    <property type="match status" value="1"/>
</dbReference>
<dbReference type="STRING" id="1917485.BOO69_16135"/>
<dbReference type="KEGG" id="suam:BOO69_16135"/>
<feature type="transmembrane region" description="Helical" evidence="7">
    <location>
        <begin position="55"/>
        <end position="72"/>
    </location>
</feature>
<accession>A0A1J0WK97</accession>
<protein>
    <recommendedName>
        <fullName evidence="7">Protein-methionine-sulfoxide reductase heme-binding subunit MsrQ</fullName>
    </recommendedName>
    <alternativeName>
        <fullName evidence="7">Flavocytochrome MsrQ</fullName>
    </alternativeName>
</protein>
<dbReference type="PANTHER" id="PTHR36964:SF1">
    <property type="entry name" value="PROTEIN-METHIONINE-SULFOXIDE REDUCTASE HEME-BINDING SUBUNIT MSRQ"/>
    <property type="match status" value="1"/>
</dbReference>
<dbReference type="GO" id="GO:0005886">
    <property type="term" value="C:plasma membrane"/>
    <property type="evidence" value="ECO:0007669"/>
    <property type="project" value="UniProtKB-SubCell"/>
</dbReference>
<keyword evidence="7" id="KW-1003">Cell membrane</keyword>
<proteinExistence type="inferred from homology"/>
<dbReference type="InterPro" id="IPR013130">
    <property type="entry name" value="Fe3_Rdtase_TM_dom"/>
</dbReference>
<keyword evidence="7" id="KW-0288">FMN</keyword>
<dbReference type="GO" id="GO:0030091">
    <property type="term" value="P:protein repair"/>
    <property type="evidence" value="ECO:0007669"/>
    <property type="project" value="UniProtKB-UniRule"/>
</dbReference>
<dbReference type="GO" id="GO:0046872">
    <property type="term" value="F:metal ion binding"/>
    <property type="evidence" value="ECO:0007669"/>
    <property type="project" value="UniProtKB-KW"/>
</dbReference>
<keyword evidence="2 7" id="KW-0813">Transport</keyword>
<comment type="subcellular location">
    <subcellularLocation>
        <location evidence="7">Cell membrane</location>
        <topology evidence="7">Multi-pass membrane protein</topology>
    </subcellularLocation>
    <subcellularLocation>
        <location evidence="1">Membrane</location>
        <topology evidence="1">Multi-pass membrane protein</topology>
    </subcellularLocation>
</comment>
<keyword evidence="4 7" id="KW-1133">Transmembrane helix</keyword>
<evidence type="ECO:0000256" key="2">
    <source>
        <dbReference type="ARBA" id="ARBA00022448"/>
    </source>
</evidence>
<gene>
    <name evidence="7" type="primary">msrQ</name>
    <name evidence="9" type="ORF">BOO69_16135</name>
</gene>
<comment type="subunit">
    <text evidence="7">Heterodimer of a catalytic subunit (MsrP) and a heme-binding subunit (MsrQ).</text>
</comment>
<keyword evidence="7" id="KW-0479">Metal-binding</keyword>
<dbReference type="RefSeq" id="WP_156874953.1">
    <property type="nucleotide sequence ID" value="NZ_CP018076.1"/>
</dbReference>
<dbReference type="GO" id="GO:0009055">
    <property type="term" value="F:electron transfer activity"/>
    <property type="evidence" value="ECO:0007669"/>
    <property type="project" value="UniProtKB-UniRule"/>
</dbReference>
<dbReference type="PANTHER" id="PTHR36964">
    <property type="entry name" value="PROTEIN-METHIONINE-SULFOXIDE REDUCTASE HEME-BINDING SUBUNIT MSRQ"/>
    <property type="match status" value="1"/>
</dbReference>
<dbReference type="NCBIfam" id="NF003833">
    <property type="entry name" value="PRK05419.1-5"/>
    <property type="match status" value="1"/>
</dbReference>
<keyword evidence="3 7" id="KW-0812">Transmembrane</keyword>
<feature type="transmembrane region" description="Helical" evidence="7">
    <location>
        <begin position="15"/>
        <end position="35"/>
    </location>
</feature>
<feature type="transmembrane region" description="Helical" evidence="7">
    <location>
        <begin position="84"/>
        <end position="102"/>
    </location>
</feature>
<comment type="cofactor">
    <cofactor evidence="7">
        <name>heme b</name>
        <dbReference type="ChEBI" id="CHEBI:60344"/>
    </cofactor>
    <text evidence="7">Binds 1 heme b (iron(II)-protoporphyrin IX) group per subunit.</text>
</comment>
<dbReference type="GO" id="GO:0016679">
    <property type="term" value="F:oxidoreductase activity, acting on diphenols and related substances as donors"/>
    <property type="evidence" value="ECO:0007669"/>
    <property type="project" value="TreeGrafter"/>
</dbReference>
<keyword evidence="6 7" id="KW-0472">Membrane</keyword>
<organism evidence="9 10">
    <name type="scientific">Sulfitobacter alexandrii</name>
    <dbReference type="NCBI Taxonomy" id="1917485"/>
    <lineage>
        <taxon>Bacteria</taxon>
        <taxon>Pseudomonadati</taxon>
        <taxon>Pseudomonadota</taxon>
        <taxon>Alphaproteobacteria</taxon>
        <taxon>Rhodobacterales</taxon>
        <taxon>Roseobacteraceae</taxon>
        <taxon>Sulfitobacter</taxon>
    </lineage>
</organism>
<keyword evidence="7" id="KW-0349">Heme</keyword>
<dbReference type="EMBL" id="CP018076">
    <property type="protein sequence ID" value="APE44761.1"/>
    <property type="molecule type" value="Genomic_DNA"/>
</dbReference>
<evidence type="ECO:0000256" key="6">
    <source>
        <dbReference type="ARBA" id="ARBA00023136"/>
    </source>
</evidence>
<dbReference type="AlphaFoldDB" id="A0A1J0WK97"/>
<comment type="function">
    <text evidence="7">Part of the MsrPQ system that repairs oxidized periplasmic proteins containing methionine sulfoxide residues (Met-O), using respiratory chain electrons. Thus protects these proteins from oxidative-stress damage caused by reactive species of oxygen and chlorine generated by the host defense mechanisms. MsrPQ is essential for the maintenance of envelope integrity under bleach stress, rescuing a wide series of structurally unrelated periplasmic proteins from methionine oxidation. MsrQ provides electrons for reduction to the reductase catalytic subunit MsrP, using the quinone pool of the respiratory chain.</text>
</comment>
<dbReference type="Proteomes" id="UP000181897">
    <property type="component" value="Chromosome"/>
</dbReference>
<evidence type="ECO:0000256" key="3">
    <source>
        <dbReference type="ARBA" id="ARBA00022692"/>
    </source>
</evidence>
<sequence>MSGIVDRINGLARRIPTWVVYSVYLLPAVWLFYQGVTGGLGPDPVKALEHELGEIALQLLIIGLCITPLRRFVGVNLIRFRRAIGLLAFTYVTLHLLTWAFLDVQTLSRVAEDIIKRPYITIGMAAFVLLVPLAATSNNWSVRKLGPRWRQLHKLTYAAVVLGGVHYIWLVKGIQLEPLVYMAVIMALLGLRLPILASRRASRS</sequence>
<dbReference type="OrthoDB" id="9788328at2"/>
<evidence type="ECO:0000256" key="7">
    <source>
        <dbReference type="HAMAP-Rule" id="MF_01207"/>
    </source>
</evidence>
<evidence type="ECO:0000313" key="10">
    <source>
        <dbReference type="Proteomes" id="UP000181897"/>
    </source>
</evidence>